<dbReference type="Proteomes" id="UP000198243">
    <property type="component" value="Chromosome I"/>
</dbReference>
<gene>
    <name evidence="8" type="ORF">GA0070607_3210</name>
</gene>
<dbReference type="PANTHER" id="PTHR43133:SF50">
    <property type="entry name" value="ECF RNA POLYMERASE SIGMA FACTOR SIGM"/>
    <property type="match status" value="1"/>
</dbReference>
<protein>
    <submittedName>
        <fullName evidence="8">RNA polymerase sigma-70 factor, ECF subfamily</fullName>
    </submittedName>
</protein>
<dbReference type="GO" id="GO:0006352">
    <property type="term" value="P:DNA-templated transcription initiation"/>
    <property type="evidence" value="ECO:0007669"/>
    <property type="project" value="InterPro"/>
</dbReference>
<dbReference type="Pfam" id="PF08281">
    <property type="entry name" value="Sigma70_r4_2"/>
    <property type="match status" value="1"/>
</dbReference>
<dbReference type="OrthoDB" id="3777963at2"/>
<dbReference type="InterPro" id="IPR013325">
    <property type="entry name" value="RNA_pol_sigma_r2"/>
</dbReference>
<dbReference type="GO" id="GO:0003677">
    <property type="term" value="F:DNA binding"/>
    <property type="evidence" value="ECO:0007669"/>
    <property type="project" value="UniProtKB-KW"/>
</dbReference>
<keyword evidence="9" id="KW-1185">Reference proteome</keyword>
<evidence type="ECO:0000256" key="1">
    <source>
        <dbReference type="ARBA" id="ARBA00010641"/>
    </source>
</evidence>
<evidence type="ECO:0000313" key="8">
    <source>
        <dbReference type="EMBL" id="SCE91918.1"/>
    </source>
</evidence>
<proteinExistence type="inferred from homology"/>
<dbReference type="RefSeq" id="WP_089018907.1">
    <property type="nucleotide sequence ID" value="NZ_LT607412.1"/>
</dbReference>
<dbReference type="SUPFAM" id="SSF88946">
    <property type="entry name" value="Sigma2 domain of RNA polymerase sigma factors"/>
    <property type="match status" value="1"/>
</dbReference>
<feature type="domain" description="RNA polymerase sigma factor 70 region 4 type 2" evidence="7">
    <location>
        <begin position="103"/>
        <end position="153"/>
    </location>
</feature>
<dbReference type="GO" id="GO:0016987">
    <property type="term" value="F:sigma factor activity"/>
    <property type="evidence" value="ECO:0007669"/>
    <property type="project" value="UniProtKB-KW"/>
</dbReference>
<dbReference type="AlphaFoldDB" id="A0A1C4W6V5"/>
<evidence type="ECO:0000256" key="3">
    <source>
        <dbReference type="ARBA" id="ARBA00023082"/>
    </source>
</evidence>
<comment type="similarity">
    <text evidence="1">Belongs to the sigma-70 factor family. ECF subfamily.</text>
</comment>
<keyword evidence="5" id="KW-0804">Transcription</keyword>
<dbReference type="NCBIfam" id="TIGR02937">
    <property type="entry name" value="sigma70-ECF"/>
    <property type="match status" value="1"/>
</dbReference>
<dbReference type="InterPro" id="IPR014284">
    <property type="entry name" value="RNA_pol_sigma-70_dom"/>
</dbReference>
<keyword evidence="4" id="KW-0238">DNA-binding</keyword>
<evidence type="ECO:0000259" key="6">
    <source>
        <dbReference type="Pfam" id="PF04542"/>
    </source>
</evidence>
<evidence type="ECO:0000256" key="2">
    <source>
        <dbReference type="ARBA" id="ARBA00023015"/>
    </source>
</evidence>
<dbReference type="Gene3D" id="1.10.10.10">
    <property type="entry name" value="Winged helix-like DNA-binding domain superfamily/Winged helix DNA-binding domain"/>
    <property type="match status" value="1"/>
</dbReference>
<dbReference type="Pfam" id="PF04542">
    <property type="entry name" value="Sigma70_r2"/>
    <property type="match status" value="1"/>
</dbReference>
<evidence type="ECO:0000313" key="9">
    <source>
        <dbReference type="Proteomes" id="UP000198243"/>
    </source>
</evidence>
<dbReference type="CDD" id="cd06171">
    <property type="entry name" value="Sigma70_r4"/>
    <property type="match status" value="1"/>
</dbReference>
<dbReference type="Gene3D" id="1.10.1740.10">
    <property type="match status" value="1"/>
</dbReference>
<dbReference type="InterPro" id="IPR036388">
    <property type="entry name" value="WH-like_DNA-bd_sf"/>
</dbReference>
<dbReference type="SUPFAM" id="SSF88659">
    <property type="entry name" value="Sigma3 and sigma4 domains of RNA polymerase sigma factors"/>
    <property type="match status" value="1"/>
</dbReference>
<name>A0A1C4W6V5_9ACTN</name>
<evidence type="ECO:0000256" key="4">
    <source>
        <dbReference type="ARBA" id="ARBA00023125"/>
    </source>
</evidence>
<feature type="domain" description="RNA polymerase sigma-70 region 2" evidence="6">
    <location>
        <begin position="14"/>
        <end position="79"/>
    </location>
</feature>
<dbReference type="InterPro" id="IPR007627">
    <property type="entry name" value="RNA_pol_sigma70_r2"/>
</dbReference>
<dbReference type="InterPro" id="IPR039425">
    <property type="entry name" value="RNA_pol_sigma-70-like"/>
</dbReference>
<keyword evidence="2" id="KW-0805">Transcription regulation</keyword>
<dbReference type="InterPro" id="IPR013249">
    <property type="entry name" value="RNA_pol_sigma70_r4_t2"/>
</dbReference>
<accession>A0A1C4W6V5</accession>
<reference evidence="9" key="1">
    <citation type="submission" date="2016-06" db="EMBL/GenBank/DDBJ databases">
        <authorList>
            <person name="Varghese N."/>
            <person name="Submissions Spin"/>
        </authorList>
    </citation>
    <scope>NUCLEOTIDE SEQUENCE [LARGE SCALE GENOMIC DNA]</scope>
    <source>
        <strain evidence="9">DSM 44875</strain>
    </source>
</reference>
<dbReference type="InterPro" id="IPR013324">
    <property type="entry name" value="RNA_pol_sigma_r3/r4-like"/>
</dbReference>
<organism evidence="8 9">
    <name type="scientific">Micromonospora coriariae</name>
    <dbReference type="NCBI Taxonomy" id="285665"/>
    <lineage>
        <taxon>Bacteria</taxon>
        <taxon>Bacillati</taxon>
        <taxon>Actinomycetota</taxon>
        <taxon>Actinomycetes</taxon>
        <taxon>Micromonosporales</taxon>
        <taxon>Micromonosporaceae</taxon>
        <taxon>Micromonospora</taxon>
    </lineage>
</organism>
<evidence type="ECO:0000256" key="5">
    <source>
        <dbReference type="ARBA" id="ARBA00023163"/>
    </source>
</evidence>
<sequence>MAAHDDGPAFDEVYRRHFQPLVVQLFAFVGDMSEAQDLVQEAFSRAWPRWHRISRYDDPVAWVRRVAWNIAINRWHRLRTARLFSLRQRVEVVNGPGPDRVVLAAALATLPVNHRRAVVLHYLAGLTVGEIAEDCEVAPGTVKSWLHRARATLADCLAEHEPEPIDRERATVDNPTERRAD</sequence>
<keyword evidence="3" id="KW-0731">Sigma factor</keyword>
<dbReference type="PANTHER" id="PTHR43133">
    <property type="entry name" value="RNA POLYMERASE ECF-TYPE SIGMA FACTO"/>
    <property type="match status" value="1"/>
</dbReference>
<evidence type="ECO:0000259" key="7">
    <source>
        <dbReference type="Pfam" id="PF08281"/>
    </source>
</evidence>
<dbReference type="EMBL" id="LT607412">
    <property type="protein sequence ID" value="SCE91918.1"/>
    <property type="molecule type" value="Genomic_DNA"/>
</dbReference>